<proteinExistence type="predicted"/>
<gene>
    <name evidence="2" type="ORF">BIW11_04730</name>
</gene>
<evidence type="ECO:0000256" key="1">
    <source>
        <dbReference type="SAM" id="MobiDB-lite"/>
    </source>
</evidence>
<keyword evidence="3" id="KW-1185">Reference proteome</keyword>
<evidence type="ECO:0000313" key="2">
    <source>
        <dbReference type="EMBL" id="OQR67616.1"/>
    </source>
</evidence>
<dbReference type="AlphaFoldDB" id="A0A1V9X2J8"/>
<organism evidence="2 3">
    <name type="scientific">Tropilaelaps mercedesae</name>
    <dbReference type="NCBI Taxonomy" id="418985"/>
    <lineage>
        <taxon>Eukaryota</taxon>
        <taxon>Metazoa</taxon>
        <taxon>Ecdysozoa</taxon>
        <taxon>Arthropoda</taxon>
        <taxon>Chelicerata</taxon>
        <taxon>Arachnida</taxon>
        <taxon>Acari</taxon>
        <taxon>Parasitiformes</taxon>
        <taxon>Mesostigmata</taxon>
        <taxon>Gamasina</taxon>
        <taxon>Dermanyssoidea</taxon>
        <taxon>Laelapidae</taxon>
        <taxon>Tropilaelaps</taxon>
    </lineage>
</organism>
<comment type="caution">
    <text evidence="2">The sequence shown here is derived from an EMBL/GenBank/DDBJ whole genome shotgun (WGS) entry which is preliminary data.</text>
</comment>
<evidence type="ECO:0000313" key="3">
    <source>
        <dbReference type="Proteomes" id="UP000192247"/>
    </source>
</evidence>
<protein>
    <submittedName>
        <fullName evidence="2">Uncharacterized protein</fullName>
    </submittedName>
</protein>
<dbReference type="Proteomes" id="UP000192247">
    <property type="component" value="Unassembled WGS sequence"/>
</dbReference>
<sequence length="72" mass="7578">MGLSTSYRPLSAGKSGSSHRPAAHVVHQSQPAQSAKSRKRPDLIHYAGVHVTFIARIGNADHALNVPAHACG</sequence>
<name>A0A1V9X2J8_9ACAR</name>
<feature type="compositionally biased region" description="Polar residues" evidence="1">
    <location>
        <begin position="1"/>
        <end position="18"/>
    </location>
</feature>
<feature type="region of interest" description="Disordered" evidence="1">
    <location>
        <begin position="1"/>
        <end position="41"/>
    </location>
</feature>
<reference evidence="2 3" key="1">
    <citation type="journal article" date="2017" name="Gigascience">
        <title>Draft genome of the honey bee ectoparasitic mite, Tropilaelaps mercedesae, is shaped by the parasitic life history.</title>
        <authorList>
            <person name="Dong X."/>
            <person name="Armstrong S.D."/>
            <person name="Xia D."/>
            <person name="Makepeace B.L."/>
            <person name="Darby A.C."/>
            <person name="Kadowaki T."/>
        </authorList>
    </citation>
    <scope>NUCLEOTIDE SEQUENCE [LARGE SCALE GENOMIC DNA]</scope>
    <source>
        <strain evidence="2">Wuxi-XJTLU</strain>
    </source>
</reference>
<dbReference type="EMBL" id="MNPL01028148">
    <property type="protein sequence ID" value="OQR67616.1"/>
    <property type="molecule type" value="Genomic_DNA"/>
</dbReference>
<dbReference type="InParanoid" id="A0A1V9X2J8"/>
<accession>A0A1V9X2J8</accession>